<accession>A0A6J6WFQ6</accession>
<sequence>MWKESRSNGVVTATFHSPPMNYFTTIDVLQLTELVGSWSDPSVRAVVLAGGVPEKFITHFSAEEILAGLQDPAGLISNGPVRNERVNSLFRALTDLPKPVIAALNGDTMGFGFELSLACDFRIGQQGNFRYGLPEIQLGIIPGAGGTQRLAKLLGTGRAMDLILRPRLLTPEEALSEGLLSMVARDALLSAQELAARLSKLAPVAVAMVKRSIYHGSDLPLASGLTIETDASFRAKVAPEALHWVERYVALPLDERRKWLDQERDFEQ</sequence>
<gene>
    <name evidence="1" type="ORF">UFOPK2894_01208</name>
</gene>
<dbReference type="PANTHER" id="PTHR11941:SF54">
    <property type="entry name" value="ENOYL-COA HYDRATASE, MITOCHONDRIAL"/>
    <property type="match status" value="1"/>
</dbReference>
<dbReference type="GO" id="GO:0006635">
    <property type="term" value="P:fatty acid beta-oxidation"/>
    <property type="evidence" value="ECO:0007669"/>
    <property type="project" value="TreeGrafter"/>
</dbReference>
<dbReference type="AlphaFoldDB" id="A0A6J6WFQ6"/>
<dbReference type="PANTHER" id="PTHR11941">
    <property type="entry name" value="ENOYL-COA HYDRATASE-RELATED"/>
    <property type="match status" value="1"/>
</dbReference>
<dbReference type="Pfam" id="PF00378">
    <property type="entry name" value="ECH_1"/>
    <property type="match status" value="1"/>
</dbReference>
<dbReference type="SUPFAM" id="SSF52096">
    <property type="entry name" value="ClpP/crotonase"/>
    <property type="match status" value="1"/>
</dbReference>
<organism evidence="1">
    <name type="scientific">freshwater metagenome</name>
    <dbReference type="NCBI Taxonomy" id="449393"/>
    <lineage>
        <taxon>unclassified sequences</taxon>
        <taxon>metagenomes</taxon>
        <taxon>ecological metagenomes</taxon>
    </lineage>
</organism>
<proteinExistence type="predicted"/>
<dbReference type="InterPro" id="IPR001753">
    <property type="entry name" value="Enoyl-CoA_hydra/iso"/>
</dbReference>
<dbReference type="Gene3D" id="3.90.226.10">
    <property type="entry name" value="2-enoyl-CoA Hydratase, Chain A, domain 1"/>
    <property type="match status" value="1"/>
</dbReference>
<reference evidence="1" key="1">
    <citation type="submission" date="2020-05" db="EMBL/GenBank/DDBJ databases">
        <authorList>
            <person name="Chiriac C."/>
            <person name="Salcher M."/>
            <person name="Ghai R."/>
            <person name="Kavagutti S V."/>
        </authorList>
    </citation>
    <scope>NUCLEOTIDE SEQUENCE</scope>
</reference>
<dbReference type="EMBL" id="CAEZZQ010000082">
    <property type="protein sequence ID" value="CAB4780997.1"/>
    <property type="molecule type" value="Genomic_DNA"/>
</dbReference>
<name>A0A6J6WFQ6_9ZZZZ</name>
<protein>
    <submittedName>
        <fullName evidence="1">Unannotated protein</fullName>
    </submittedName>
</protein>
<evidence type="ECO:0000313" key="1">
    <source>
        <dbReference type="EMBL" id="CAB4780997.1"/>
    </source>
</evidence>
<dbReference type="CDD" id="cd06558">
    <property type="entry name" value="crotonase-like"/>
    <property type="match status" value="1"/>
</dbReference>
<dbReference type="GO" id="GO:0003824">
    <property type="term" value="F:catalytic activity"/>
    <property type="evidence" value="ECO:0007669"/>
    <property type="project" value="UniProtKB-ARBA"/>
</dbReference>
<dbReference type="InterPro" id="IPR029045">
    <property type="entry name" value="ClpP/crotonase-like_dom_sf"/>
</dbReference>